<organism evidence="2 3">
    <name type="scientific">Reinekea forsetii</name>
    <dbReference type="NCBI Taxonomy" id="1336806"/>
    <lineage>
        <taxon>Bacteria</taxon>
        <taxon>Pseudomonadati</taxon>
        <taxon>Pseudomonadota</taxon>
        <taxon>Gammaproteobacteria</taxon>
        <taxon>Oceanospirillales</taxon>
        <taxon>Saccharospirillaceae</taxon>
        <taxon>Reinekea</taxon>
    </lineage>
</organism>
<dbReference type="EMBL" id="CP011797">
    <property type="protein sequence ID" value="ATX76948.1"/>
    <property type="molecule type" value="Genomic_DNA"/>
</dbReference>
<keyword evidence="1" id="KW-0812">Transmembrane</keyword>
<keyword evidence="3" id="KW-1185">Reference proteome</keyword>
<accession>A0A2K8KQC3</accession>
<dbReference type="RefSeq" id="WP_100257246.1">
    <property type="nucleotide sequence ID" value="NZ_CP011797.1"/>
</dbReference>
<name>A0A2K8KQC3_9GAMM</name>
<dbReference type="Proteomes" id="UP000229757">
    <property type="component" value="Chromosome"/>
</dbReference>
<feature type="transmembrane region" description="Helical" evidence="1">
    <location>
        <begin position="71"/>
        <end position="93"/>
    </location>
</feature>
<dbReference type="KEGG" id="rfo:REIFOR_01811"/>
<dbReference type="AlphaFoldDB" id="A0A2K8KQC3"/>
<evidence type="ECO:0000313" key="2">
    <source>
        <dbReference type="EMBL" id="ATX76948.1"/>
    </source>
</evidence>
<evidence type="ECO:0000313" key="3">
    <source>
        <dbReference type="Proteomes" id="UP000229757"/>
    </source>
</evidence>
<reference evidence="2 3" key="1">
    <citation type="journal article" date="2017" name="Environ. Microbiol.">
        <title>Genomic and physiological analyses of 'Reinekea forsetii' reveal a versatile opportunistic lifestyle during spring algae blooms.</title>
        <authorList>
            <person name="Avci B."/>
            <person name="Hahnke R.L."/>
            <person name="Chafee M."/>
            <person name="Fischer T."/>
            <person name="Gruber-Vodicka H."/>
            <person name="Tegetmeyer H.E."/>
            <person name="Harder J."/>
            <person name="Fuchs B.M."/>
            <person name="Amann R.I."/>
            <person name="Teeling H."/>
        </authorList>
    </citation>
    <scope>NUCLEOTIDE SEQUENCE [LARGE SCALE GENOMIC DNA]</scope>
    <source>
        <strain evidence="2 3">Hel1_31_D35</strain>
    </source>
</reference>
<keyword evidence="1" id="KW-0472">Membrane</keyword>
<dbReference type="OrthoDB" id="2941117at2"/>
<proteinExistence type="predicted"/>
<protein>
    <submittedName>
        <fullName evidence="2">Uncharacterized protein</fullName>
    </submittedName>
</protein>
<keyword evidence="1" id="KW-1133">Transmembrane helix</keyword>
<sequence length="109" mass="12433">MRKQILFSVLAITLLIASLFIPKEVHSETEMTAVALGYPLPFLIQDFSRYTPLVFPQEFSFGSLWEDPFKVLWLNLLVSFASSVFLLNGLFYCTARIVRTQRKTGIEPG</sequence>
<gene>
    <name evidence="2" type="ORF">REIFOR_01811</name>
</gene>
<evidence type="ECO:0000256" key="1">
    <source>
        <dbReference type="SAM" id="Phobius"/>
    </source>
</evidence>